<protein>
    <submittedName>
        <fullName evidence="5">Peptidase</fullName>
    </submittedName>
</protein>
<dbReference type="EMBL" id="JAUSZV010000005">
    <property type="protein sequence ID" value="MDQ0906589.1"/>
    <property type="molecule type" value="Genomic_DNA"/>
</dbReference>
<proteinExistence type="predicted"/>
<reference evidence="5" key="1">
    <citation type="submission" date="2023-07" db="EMBL/GenBank/DDBJ databases">
        <title>Comparative genomics of wheat-associated soil bacteria to identify genetic determinants of phenazine resistance.</title>
        <authorList>
            <person name="Mouncey N."/>
        </authorList>
    </citation>
    <scope>NUCLEOTIDE SEQUENCE</scope>
    <source>
        <strain evidence="5">V4I22</strain>
    </source>
</reference>
<feature type="region of interest" description="Disordered" evidence="2">
    <location>
        <begin position="125"/>
        <end position="173"/>
    </location>
</feature>
<dbReference type="Gene3D" id="3.40.50.1820">
    <property type="entry name" value="alpha/beta hydrolase"/>
    <property type="match status" value="1"/>
</dbReference>
<name>A0AAW8F914_9ACTN</name>
<feature type="domain" description="Esterase Ig-like N-terminal" evidence="4">
    <location>
        <begin position="47"/>
        <end position="190"/>
    </location>
</feature>
<dbReference type="AlphaFoldDB" id="A0AAW8F914"/>
<dbReference type="Gene3D" id="2.60.40.2180">
    <property type="match status" value="1"/>
</dbReference>
<dbReference type="InterPro" id="IPR029058">
    <property type="entry name" value="AB_hydrolase_fold"/>
</dbReference>
<evidence type="ECO:0000256" key="1">
    <source>
        <dbReference type="ARBA" id="ARBA00022729"/>
    </source>
</evidence>
<comment type="caution">
    <text evidence="5">The sequence shown here is derived from an EMBL/GenBank/DDBJ whole genome shotgun (WGS) entry which is preliminary data.</text>
</comment>
<evidence type="ECO:0000256" key="3">
    <source>
        <dbReference type="SAM" id="SignalP"/>
    </source>
</evidence>
<feature type="compositionally biased region" description="Low complexity" evidence="2">
    <location>
        <begin position="127"/>
        <end position="156"/>
    </location>
</feature>
<evidence type="ECO:0000256" key="2">
    <source>
        <dbReference type="SAM" id="MobiDB-lite"/>
    </source>
</evidence>
<dbReference type="Proteomes" id="UP001234216">
    <property type="component" value="Unassembled WGS sequence"/>
</dbReference>
<dbReference type="PANTHER" id="PTHR43037">
    <property type="entry name" value="UNNAMED PRODUCT-RELATED"/>
    <property type="match status" value="1"/>
</dbReference>
<dbReference type="RefSeq" id="WP_306974466.1">
    <property type="nucleotide sequence ID" value="NZ_JAUSZV010000005.1"/>
</dbReference>
<dbReference type="PANTHER" id="PTHR43037:SF1">
    <property type="entry name" value="BLL1128 PROTEIN"/>
    <property type="match status" value="1"/>
</dbReference>
<dbReference type="InterPro" id="IPR050955">
    <property type="entry name" value="Plant_Biomass_Hydrol_Est"/>
</dbReference>
<evidence type="ECO:0000313" key="5">
    <source>
        <dbReference type="EMBL" id="MDQ0906589.1"/>
    </source>
</evidence>
<keyword evidence="1 3" id="KW-0732">Signal</keyword>
<dbReference type="Pfam" id="PF18435">
    <property type="entry name" value="EstA_Ig_like"/>
    <property type="match status" value="1"/>
</dbReference>
<evidence type="ECO:0000259" key="4">
    <source>
        <dbReference type="Pfam" id="PF18435"/>
    </source>
</evidence>
<evidence type="ECO:0000313" key="6">
    <source>
        <dbReference type="Proteomes" id="UP001234216"/>
    </source>
</evidence>
<dbReference type="InterPro" id="IPR041172">
    <property type="entry name" value="EstA_Ig-like_N"/>
</dbReference>
<gene>
    <name evidence="5" type="ORF">QFZ22_002574</name>
</gene>
<sequence length="473" mass="49613">MKRRSLLAGIVAATAVPAVAGCSSGSARTSVAGLQLAASSGHIIEGTAITEVFGDGQKLTAVALEYDTEIDASKLSPATFKVTDRTVTNVYANTAAAKAGHGTNGRYVIIELSPLDEAARLYEDGFSGSSSSSQQPSASASTSTSPTAAPSGSPSAGPGGGGGMKSPTLKTASAEVTQVGTVTTTGGDAYAANSTAITTSKVDNLIVDDFHQLKYTDADTGRSLQYNLFVPKNYDKSTSYPLVLFMHDGGTASTNPLITLTQGLGAVIWAAPSEQAKHECFVLAPQFTGEDDEGSDGNAPALKTIKGLIDSLAGEYSIDKKRLYTTGQSGGTITSIALDFTYPDLFAASFLVAGQWDDLSQVKPLAKQKIWAVVSQGDEQAYPGMTGIMDTIEKEGAKISRAVWDGQLTPGEFAPHAARMRARKTPVNFVALKKGTVVWPGLTENSVDNHVCTWRAAYTIEGIRDWLFEQKKK</sequence>
<feature type="chain" id="PRO_5043566688" evidence="3">
    <location>
        <begin position="21"/>
        <end position="473"/>
    </location>
</feature>
<dbReference type="SUPFAM" id="SSF53474">
    <property type="entry name" value="alpha/beta-Hydrolases"/>
    <property type="match status" value="1"/>
</dbReference>
<feature type="signal peptide" evidence="3">
    <location>
        <begin position="1"/>
        <end position="20"/>
    </location>
</feature>
<accession>A0AAW8F914</accession>
<dbReference type="PROSITE" id="PS51257">
    <property type="entry name" value="PROKAR_LIPOPROTEIN"/>
    <property type="match status" value="1"/>
</dbReference>
<organism evidence="5 6">
    <name type="scientific">Streptomyces canus</name>
    <dbReference type="NCBI Taxonomy" id="58343"/>
    <lineage>
        <taxon>Bacteria</taxon>
        <taxon>Bacillati</taxon>
        <taxon>Actinomycetota</taxon>
        <taxon>Actinomycetes</taxon>
        <taxon>Kitasatosporales</taxon>
        <taxon>Streptomycetaceae</taxon>
        <taxon>Streptomyces</taxon>
        <taxon>Streptomyces aurantiacus group</taxon>
    </lineage>
</organism>